<protein>
    <submittedName>
        <fullName evidence="1">Uncharacterized protein</fullName>
    </submittedName>
</protein>
<organism evidence="1">
    <name type="scientific">viral metagenome</name>
    <dbReference type="NCBI Taxonomy" id="1070528"/>
    <lineage>
        <taxon>unclassified sequences</taxon>
        <taxon>metagenomes</taxon>
        <taxon>organismal metagenomes</taxon>
    </lineage>
</organism>
<evidence type="ECO:0000313" key="1">
    <source>
        <dbReference type="EMBL" id="QJB03657.1"/>
    </source>
</evidence>
<reference evidence="1" key="1">
    <citation type="submission" date="2020-03" db="EMBL/GenBank/DDBJ databases">
        <title>The deep terrestrial virosphere.</title>
        <authorList>
            <person name="Holmfeldt K."/>
            <person name="Nilsson E."/>
            <person name="Simone D."/>
            <person name="Lopez-Fernandez M."/>
            <person name="Wu X."/>
            <person name="de Brujin I."/>
            <person name="Lundin D."/>
            <person name="Andersson A."/>
            <person name="Bertilsson S."/>
            <person name="Dopson M."/>
        </authorList>
    </citation>
    <scope>NUCLEOTIDE SEQUENCE</scope>
    <source>
        <strain evidence="1">MM171B00591</strain>
    </source>
</reference>
<sequence length="111" mass="12953">MEKAYAIIKRESLTFDHFCVNAVGEYVARHFDGNYQTILGSFEEDGIKSEGQREQEIIRYYLDRDGTGYNVKYSDIAARLRELLDYKGSKLISATERLARLLHEKGIKIWR</sequence>
<proteinExistence type="predicted"/>
<gene>
    <name evidence="1" type="ORF">MM171B00591_0017</name>
</gene>
<dbReference type="EMBL" id="MT143855">
    <property type="protein sequence ID" value="QJB03657.1"/>
    <property type="molecule type" value="Genomic_DNA"/>
</dbReference>
<name>A0A6M3M7A4_9ZZZZ</name>
<dbReference type="AlphaFoldDB" id="A0A6M3M7A4"/>
<accession>A0A6M3M7A4</accession>